<dbReference type="InterPro" id="IPR017896">
    <property type="entry name" value="4Fe4S_Fe-S-bd"/>
</dbReference>
<proteinExistence type="predicted"/>
<name>A0A1S1Z171_FLAPC</name>
<evidence type="ECO:0000259" key="1">
    <source>
        <dbReference type="PROSITE" id="PS51379"/>
    </source>
</evidence>
<evidence type="ECO:0000313" key="2">
    <source>
        <dbReference type="EMBL" id="OHX67018.1"/>
    </source>
</evidence>
<dbReference type="PANTHER" id="PTHR31332:SF0">
    <property type="entry name" value="7-HYDROXYMETHYL CHLOROPHYLL A REDUCTASE, CHLOROPLASTIC"/>
    <property type="match status" value="1"/>
</dbReference>
<dbReference type="InterPro" id="IPR007525">
    <property type="entry name" value="FrhB_FdhB_C"/>
</dbReference>
<dbReference type="Pfam" id="PF04432">
    <property type="entry name" value="FrhB_FdhB_C"/>
    <property type="match status" value="1"/>
</dbReference>
<comment type="caution">
    <text evidence="2">The sequence shown here is derived from an EMBL/GenBank/DDBJ whole genome shotgun (WGS) entry which is preliminary data.</text>
</comment>
<organism evidence="2 3">
    <name type="scientific">Flammeovirga pacifica</name>
    <dbReference type="NCBI Taxonomy" id="915059"/>
    <lineage>
        <taxon>Bacteria</taxon>
        <taxon>Pseudomonadati</taxon>
        <taxon>Bacteroidota</taxon>
        <taxon>Cytophagia</taxon>
        <taxon>Cytophagales</taxon>
        <taxon>Flammeovirgaceae</taxon>
        <taxon>Flammeovirga</taxon>
    </lineage>
</organism>
<dbReference type="Pfam" id="PF04422">
    <property type="entry name" value="FrhB_FdhB_N"/>
    <property type="match status" value="1"/>
</dbReference>
<dbReference type="GO" id="GO:0052592">
    <property type="term" value="F:oxidoreductase activity, acting on CH or CH2 groups, with an iron-sulfur protein as acceptor"/>
    <property type="evidence" value="ECO:0007669"/>
    <property type="project" value="TreeGrafter"/>
</dbReference>
<accession>A0A1S1Z171</accession>
<dbReference type="PROSITE" id="PS51379">
    <property type="entry name" value="4FE4S_FER_2"/>
    <property type="match status" value="1"/>
</dbReference>
<dbReference type="InterPro" id="IPR007516">
    <property type="entry name" value="Co_F420_Hydgase/DH_bsu_N"/>
</dbReference>
<dbReference type="STRING" id="915059.NH26_12020"/>
<evidence type="ECO:0000313" key="3">
    <source>
        <dbReference type="Proteomes" id="UP000179797"/>
    </source>
</evidence>
<dbReference type="RefSeq" id="WP_044224071.1">
    <property type="nucleotide sequence ID" value="NZ_JRYR02000001.1"/>
</dbReference>
<dbReference type="PANTHER" id="PTHR31332">
    <property type="entry name" value="7-HYDROXYMETHYL CHLOROPHYLL A REDUCTASE, CHLOROPLASTIC"/>
    <property type="match status" value="1"/>
</dbReference>
<gene>
    <name evidence="2" type="ORF">NH26_12020</name>
</gene>
<feature type="domain" description="4Fe-4S ferredoxin-type" evidence="1">
    <location>
        <begin position="5"/>
        <end position="34"/>
    </location>
</feature>
<dbReference type="InterPro" id="IPR045220">
    <property type="entry name" value="FRHB/FDHB/HCAR-like"/>
</dbReference>
<dbReference type="OrthoDB" id="9813230at2"/>
<sequence length="451" mass="51381">MKSNISEVIDNNYCVGCGACSVVNNKLSMIFDNEGKYIPADINNLEGAELEKLDLVCPFSSKTKNETVLSEELFRNNKHFDSDLGHYEALFASSVNEKEYRIKGSSGGIGTWILAELKSKNLIDGVIHIKESNKENKLFEYGLSSSLDEISKGASSRYYPVEISDILNSIRDKQGTFVITAIPCVAKAIRNICRVDKELNDKIKYIVGIFCGHMKSTKYADLLALESGINPYNENGYNINFRVKKKGHNSDDYFTKIQQDSNIKITRNKDFISTNWGLGLMKLKACDYCDDVTAETADITIGDAWLRKYTSDYRGTNVLVVRNQELLQLLQNARNEGRIELEKLSRNDVYNSQAGGFRHKKEGLSYRLHLLETDKKWYPIKRVSPSNKISEKRKNVINLRMKLQEKSINQNLEGMSFDDFISEMSLLINEHKKLTKPSMIEQLKRVIKKVL</sequence>
<dbReference type="EMBL" id="JRYR02000001">
    <property type="protein sequence ID" value="OHX67018.1"/>
    <property type="molecule type" value="Genomic_DNA"/>
</dbReference>
<dbReference type="AlphaFoldDB" id="A0A1S1Z171"/>
<dbReference type="Proteomes" id="UP000179797">
    <property type="component" value="Unassembled WGS sequence"/>
</dbReference>
<keyword evidence="3" id="KW-1185">Reference proteome</keyword>
<reference evidence="2 3" key="1">
    <citation type="journal article" date="2012" name="Int. J. Syst. Evol. Microbiol.">
        <title>Flammeovirga pacifica sp. nov., isolated from deep-sea sediment.</title>
        <authorList>
            <person name="Xu H."/>
            <person name="Fu Y."/>
            <person name="Yang N."/>
            <person name="Ding Z."/>
            <person name="Lai Q."/>
            <person name="Zeng R."/>
        </authorList>
    </citation>
    <scope>NUCLEOTIDE SEQUENCE [LARGE SCALE GENOMIC DNA]</scope>
    <source>
        <strain evidence="3">DSM 24597 / LMG 26175 / WPAGA1</strain>
    </source>
</reference>
<protein>
    <recommendedName>
        <fullName evidence="1">4Fe-4S ferredoxin-type domain-containing protein</fullName>
    </recommendedName>
</protein>